<dbReference type="CDD" id="cd00685">
    <property type="entry name" value="Trans_IPPS_HT"/>
    <property type="match status" value="1"/>
</dbReference>
<accession>A0A507FH97</accession>
<dbReference type="PANTHER" id="PTHR12001:SF44">
    <property type="entry name" value="GERANYLGERANYL PYROPHOSPHATE SYNTHASE"/>
    <property type="match status" value="1"/>
</dbReference>
<keyword evidence="1" id="KW-0479">Metal-binding</keyword>
<dbReference type="Gene3D" id="1.10.600.10">
    <property type="entry name" value="Farnesyl Diphosphate Synthase"/>
    <property type="match status" value="1"/>
</dbReference>
<reference evidence="4 5" key="1">
    <citation type="journal article" date="2019" name="Sci. Rep.">
        <title>Comparative genomics of chytrid fungi reveal insights into the obligate biotrophic and pathogenic lifestyle of Synchytrium endobioticum.</title>
        <authorList>
            <person name="van de Vossenberg B.T.L.H."/>
            <person name="Warris S."/>
            <person name="Nguyen H.D.T."/>
            <person name="van Gent-Pelzer M.P.E."/>
            <person name="Joly D.L."/>
            <person name="van de Geest H.C."/>
            <person name="Bonants P.J.M."/>
            <person name="Smith D.S."/>
            <person name="Levesque C.A."/>
            <person name="van der Lee T.A.J."/>
        </authorList>
    </citation>
    <scope>NUCLEOTIDE SEQUENCE [LARGE SCALE GENOMIC DNA]</scope>
    <source>
        <strain evidence="4 5">CBS 675.73</strain>
    </source>
</reference>
<dbReference type="OrthoDB" id="6921389at2759"/>
<dbReference type="SUPFAM" id="SSF48576">
    <property type="entry name" value="Terpenoid synthases"/>
    <property type="match status" value="1"/>
</dbReference>
<dbReference type="InterPro" id="IPR008949">
    <property type="entry name" value="Isoprenoid_synthase_dom_sf"/>
</dbReference>
<dbReference type="PROSITE" id="PS00444">
    <property type="entry name" value="POLYPRENYL_SYNTHASE_2"/>
    <property type="match status" value="1"/>
</dbReference>
<evidence type="ECO:0000256" key="2">
    <source>
        <dbReference type="ARBA" id="ARBA00022842"/>
    </source>
</evidence>
<dbReference type="GO" id="GO:0004659">
    <property type="term" value="F:prenyltransferase activity"/>
    <property type="evidence" value="ECO:0007669"/>
    <property type="project" value="InterPro"/>
</dbReference>
<comment type="caution">
    <text evidence="4">The sequence shown here is derived from an EMBL/GenBank/DDBJ whole genome shotgun (WGS) entry which is preliminary data.</text>
</comment>
<dbReference type="STRING" id="246404.A0A507FH97"/>
<dbReference type="InterPro" id="IPR000092">
    <property type="entry name" value="Polyprenyl_synt"/>
</dbReference>
<dbReference type="GO" id="GO:0046872">
    <property type="term" value="F:metal ion binding"/>
    <property type="evidence" value="ECO:0007669"/>
    <property type="project" value="UniProtKB-KW"/>
</dbReference>
<gene>
    <name evidence="4" type="ORF">CcCBS67573_g03164</name>
</gene>
<dbReference type="Pfam" id="PF00348">
    <property type="entry name" value="polyprenyl_synt"/>
    <property type="match status" value="1"/>
</dbReference>
<evidence type="ECO:0000313" key="4">
    <source>
        <dbReference type="EMBL" id="TPX75562.1"/>
    </source>
</evidence>
<dbReference type="SFLD" id="SFLDS00005">
    <property type="entry name" value="Isoprenoid_Synthase_Type_I"/>
    <property type="match status" value="1"/>
</dbReference>
<protein>
    <recommendedName>
        <fullName evidence="6">Geranylgeranyl diphosphate synthase, type III</fullName>
    </recommendedName>
</protein>
<keyword evidence="2" id="KW-0460">Magnesium</keyword>
<dbReference type="GO" id="GO:0008299">
    <property type="term" value="P:isoprenoid biosynthetic process"/>
    <property type="evidence" value="ECO:0007669"/>
    <property type="project" value="InterPro"/>
</dbReference>
<evidence type="ECO:0000256" key="1">
    <source>
        <dbReference type="ARBA" id="ARBA00022723"/>
    </source>
</evidence>
<keyword evidence="3" id="KW-0808">Transferase</keyword>
<keyword evidence="5" id="KW-1185">Reference proteome</keyword>
<dbReference type="PROSITE" id="PS00723">
    <property type="entry name" value="POLYPRENYL_SYNTHASE_1"/>
    <property type="match status" value="1"/>
</dbReference>
<evidence type="ECO:0008006" key="6">
    <source>
        <dbReference type="Google" id="ProtNLM"/>
    </source>
</evidence>
<proteinExistence type="inferred from homology"/>
<organism evidence="4 5">
    <name type="scientific">Chytriomyces confervae</name>
    <dbReference type="NCBI Taxonomy" id="246404"/>
    <lineage>
        <taxon>Eukaryota</taxon>
        <taxon>Fungi</taxon>
        <taxon>Fungi incertae sedis</taxon>
        <taxon>Chytridiomycota</taxon>
        <taxon>Chytridiomycota incertae sedis</taxon>
        <taxon>Chytridiomycetes</taxon>
        <taxon>Chytridiales</taxon>
        <taxon>Chytriomycetaceae</taxon>
        <taxon>Chytriomyces</taxon>
    </lineage>
</organism>
<sequence length="342" mass="38430">MKRAHNEKPIAAASVLLSTHSNSDAESQRILLEPFLYLTQARGKEIRTKLVNAFDAWLKIPADKLKLISEIIEMLHTASLLIDDVEDGSDLRRGIPVAHKIFGVASAINSGNYVYFLALQKAISLQLPQVIDVFAQELINLHTGQGMEIYWRDNNICPTEKEYLQMISNKTGGLLRLAIKMMQAASQNPIDCVSLVDMLGLHFQIRDDYLNLTSSEFTNNKGFAEDLTEGKFSYPVIRHIQSTHAAAHAHEHYKQTQLTSSQVTDPGSRQLFQILKQRTTDVDLKKYAIQTMKPTLHAMKHELRKLEDDARSEIHRLGGNAALEKILAYLGEAYSESASMIC</sequence>
<dbReference type="SFLD" id="SFLDG01017">
    <property type="entry name" value="Polyprenyl_Transferase_Like"/>
    <property type="match status" value="1"/>
</dbReference>
<evidence type="ECO:0000256" key="3">
    <source>
        <dbReference type="RuleBase" id="RU004466"/>
    </source>
</evidence>
<evidence type="ECO:0000313" key="5">
    <source>
        <dbReference type="Proteomes" id="UP000320333"/>
    </source>
</evidence>
<dbReference type="Proteomes" id="UP000320333">
    <property type="component" value="Unassembled WGS sequence"/>
</dbReference>
<name>A0A507FH97_9FUNG</name>
<comment type="similarity">
    <text evidence="3">Belongs to the FPP/GGPP synthase family.</text>
</comment>
<dbReference type="AlphaFoldDB" id="A0A507FH97"/>
<dbReference type="InterPro" id="IPR033749">
    <property type="entry name" value="Polyprenyl_synt_CS"/>
</dbReference>
<dbReference type="EMBL" id="QEAP01000076">
    <property type="protein sequence ID" value="TPX75562.1"/>
    <property type="molecule type" value="Genomic_DNA"/>
</dbReference>
<dbReference type="PANTHER" id="PTHR12001">
    <property type="entry name" value="GERANYLGERANYL PYROPHOSPHATE SYNTHASE"/>
    <property type="match status" value="1"/>
</dbReference>